<dbReference type="Pfam" id="PF06439">
    <property type="entry name" value="3keto-disac_hyd"/>
    <property type="match status" value="1"/>
</dbReference>
<comment type="caution">
    <text evidence="2">The sequence shown here is derived from an EMBL/GenBank/DDBJ whole genome shotgun (WGS) entry which is preliminary data.</text>
</comment>
<organism evidence="2 3">
    <name type="scientific">Splendidivirga corallicola</name>
    <dbReference type="NCBI Taxonomy" id="3051826"/>
    <lineage>
        <taxon>Bacteria</taxon>
        <taxon>Pseudomonadati</taxon>
        <taxon>Bacteroidota</taxon>
        <taxon>Cytophagia</taxon>
        <taxon>Cytophagales</taxon>
        <taxon>Splendidivirgaceae</taxon>
        <taxon>Splendidivirga</taxon>
    </lineage>
</organism>
<sequence length="299" mass="34004">MKPFHLFLLLVLCACNQSSDQTDVNQGEWISLFNGKDLDGWNIKIAGFDLDENYNQTFLVQDSMIRISYDAYEEFNDAYGHMYYEQPFSHYRLRFEYRFVGEQLKGGASWNIRNSGIMLHSQSAASNEKGQHFPVSVELQLLGGLGEGNRTTANVCTPGTAVEMNGEVNYQHCISSNSKTYHGDQWVQAEAIVMGDESMVFLIEGDTVLSFEKPQIGGGFITRNNTEEDWKSFGIHDYKSWIEKAGITLKEGYIALQAESHPIDFRNIELLNLCGCMDIKAKNYRSYYVKDDKASCVYE</sequence>
<dbReference type="Gene3D" id="2.60.120.560">
    <property type="entry name" value="Exo-inulinase, domain 1"/>
    <property type="match status" value="1"/>
</dbReference>
<proteinExistence type="predicted"/>
<gene>
    <name evidence="2" type="ORF">QQ008_02050</name>
</gene>
<dbReference type="RefSeq" id="WP_346750142.1">
    <property type="nucleotide sequence ID" value="NZ_JAUJEA010000001.1"/>
</dbReference>
<keyword evidence="3" id="KW-1185">Reference proteome</keyword>
<accession>A0ABT8KKK7</accession>
<feature type="domain" description="3-keto-alpha-glucoside-1,2-lyase/3-keto-2-hydroxy-glucal hydratase" evidence="1">
    <location>
        <begin position="28"/>
        <end position="270"/>
    </location>
</feature>
<evidence type="ECO:0000313" key="2">
    <source>
        <dbReference type="EMBL" id="MDN5200115.1"/>
    </source>
</evidence>
<name>A0ABT8KKK7_9BACT</name>
<dbReference type="PROSITE" id="PS51257">
    <property type="entry name" value="PROKAR_LIPOPROTEIN"/>
    <property type="match status" value="1"/>
</dbReference>
<dbReference type="Proteomes" id="UP001172082">
    <property type="component" value="Unassembled WGS sequence"/>
</dbReference>
<protein>
    <submittedName>
        <fullName evidence="2">DUF1080 domain-containing protein</fullName>
    </submittedName>
</protein>
<evidence type="ECO:0000259" key="1">
    <source>
        <dbReference type="Pfam" id="PF06439"/>
    </source>
</evidence>
<evidence type="ECO:0000313" key="3">
    <source>
        <dbReference type="Proteomes" id="UP001172082"/>
    </source>
</evidence>
<dbReference type="InterPro" id="IPR010496">
    <property type="entry name" value="AL/BT2_dom"/>
</dbReference>
<reference evidence="2" key="1">
    <citation type="submission" date="2023-06" db="EMBL/GenBank/DDBJ databases">
        <title>Genomic of Parafulvivirga corallium.</title>
        <authorList>
            <person name="Wang G."/>
        </authorList>
    </citation>
    <scope>NUCLEOTIDE SEQUENCE</scope>
    <source>
        <strain evidence="2">BMA10</strain>
    </source>
</reference>
<dbReference type="EMBL" id="JAUJEA010000001">
    <property type="protein sequence ID" value="MDN5200115.1"/>
    <property type="molecule type" value="Genomic_DNA"/>
</dbReference>